<evidence type="ECO:0000313" key="2">
    <source>
        <dbReference type="Ensembl" id="ENSMFAP00000047359.1"/>
    </source>
</evidence>
<proteinExistence type="predicted"/>
<feature type="region of interest" description="Disordered" evidence="1">
    <location>
        <begin position="1"/>
        <end position="21"/>
    </location>
</feature>
<protein>
    <submittedName>
        <fullName evidence="2">Uncharacterized protein</fullName>
    </submittedName>
</protein>
<evidence type="ECO:0000313" key="3">
    <source>
        <dbReference type="Proteomes" id="UP000233100"/>
    </source>
</evidence>
<reference evidence="2" key="3">
    <citation type="submission" date="2025-09" db="UniProtKB">
        <authorList>
            <consortium name="Ensembl"/>
        </authorList>
    </citation>
    <scope>IDENTIFICATION</scope>
</reference>
<accession>A0A7N9C804</accession>
<name>A0A7N9C804_MACFA</name>
<feature type="compositionally biased region" description="Basic residues" evidence="1">
    <location>
        <begin position="1"/>
        <end position="12"/>
    </location>
</feature>
<reference evidence="2" key="2">
    <citation type="submission" date="2025-08" db="UniProtKB">
        <authorList>
            <consortium name="Ensembl"/>
        </authorList>
    </citation>
    <scope>IDENTIFICATION</scope>
</reference>
<dbReference type="GeneTree" id="ENSGT01150000287111"/>
<dbReference type="AlphaFoldDB" id="A0A7N9C804"/>
<reference evidence="2 3" key="1">
    <citation type="submission" date="2013-03" db="EMBL/GenBank/DDBJ databases">
        <authorList>
            <person name="Warren W."/>
            <person name="Wilson R.K."/>
        </authorList>
    </citation>
    <scope>NUCLEOTIDE SEQUENCE</scope>
</reference>
<dbReference type="Ensembl" id="ENSMFAT00000084123.1">
    <property type="protein sequence ID" value="ENSMFAP00000047359.1"/>
    <property type="gene ID" value="ENSMFAG00000050026.1"/>
</dbReference>
<dbReference type="Proteomes" id="UP000233100">
    <property type="component" value="Chromosome 15"/>
</dbReference>
<sequence>SQLLRRLMHKNHLNPGSRGCSEPRLCHCSPAWVTDRDSNSQR</sequence>
<keyword evidence="3" id="KW-1185">Reference proteome</keyword>
<evidence type="ECO:0000256" key="1">
    <source>
        <dbReference type="SAM" id="MobiDB-lite"/>
    </source>
</evidence>
<organism evidence="2 3">
    <name type="scientific">Macaca fascicularis</name>
    <name type="common">Crab-eating macaque</name>
    <name type="synonym">Cynomolgus monkey</name>
    <dbReference type="NCBI Taxonomy" id="9541"/>
    <lineage>
        <taxon>Eukaryota</taxon>
        <taxon>Metazoa</taxon>
        <taxon>Chordata</taxon>
        <taxon>Craniata</taxon>
        <taxon>Vertebrata</taxon>
        <taxon>Euteleostomi</taxon>
        <taxon>Mammalia</taxon>
        <taxon>Eutheria</taxon>
        <taxon>Euarchontoglires</taxon>
        <taxon>Primates</taxon>
        <taxon>Haplorrhini</taxon>
        <taxon>Catarrhini</taxon>
        <taxon>Cercopithecidae</taxon>
        <taxon>Cercopithecinae</taxon>
        <taxon>Macaca</taxon>
    </lineage>
</organism>